<feature type="compositionally biased region" description="Polar residues" evidence="1">
    <location>
        <begin position="105"/>
        <end position="116"/>
    </location>
</feature>
<dbReference type="Proteomes" id="UP001439008">
    <property type="component" value="Unassembled WGS sequence"/>
</dbReference>
<comment type="caution">
    <text evidence="2">The sequence shown here is derived from an EMBL/GenBank/DDBJ whole genome shotgun (WGS) entry which is preliminary data.</text>
</comment>
<protein>
    <submittedName>
        <fullName evidence="2">Uncharacterized protein</fullName>
    </submittedName>
</protein>
<evidence type="ECO:0000256" key="1">
    <source>
        <dbReference type="SAM" id="MobiDB-lite"/>
    </source>
</evidence>
<reference evidence="2 3" key="1">
    <citation type="journal article" date="2024" name="BMC Biol.">
        <title>Comparative genomics of Ascetosporea gives new insight into the evolutionary basis for animal parasitism in Rhizaria.</title>
        <authorList>
            <person name="Hiltunen Thoren M."/>
            <person name="Onut-Brannstrom I."/>
            <person name="Alfjorden A."/>
            <person name="Peckova H."/>
            <person name="Swords F."/>
            <person name="Hooper C."/>
            <person name="Holzer A.S."/>
            <person name="Bass D."/>
            <person name="Burki F."/>
        </authorList>
    </citation>
    <scope>NUCLEOTIDE SEQUENCE [LARGE SCALE GENOMIC DNA]</scope>
    <source>
        <strain evidence="2">20-A016</strain>
    </source>
</reference>
<feature type="compositionally biased region" description="Low complexity" evidence="1">
    <location>
        <begin position="37"/>
        <end position="46"/>
    </location>
</feature>
<feature type="region of interest" description="Disordered" evidence="1">
    <location>
        <begin position="20"/>
        <end position="46"/>
    </location>
</feature>
<dbReference type="EMBL" id="JBDODL010002494">
    <property type="protein sequence ID" value="MES1922268.1"/>
    <property type="molecule type" value="Genomic_DNA"/>
</dbReference>
<name>A0ABV2AS92_9EUKA</name>
<proteinExistence type="predicted"/>
<gene>
    <name evidence="2" type="ORF">MHBO_003776</name>
</gene>
<organism evidence="2 3">
    <name type="scientific">Bonamia ostreae</name>
    <dbReference type="NCBI Taxonomy" id="126728"/>
    <lineage>
        <taxon>Eukaryota</taxon>
        <taxon>Sar</taxon>
        <taxon>Rhizaria</taxon>
        <taxon>Endomyxa</taxon>
        <taxon>Ascetosporea</taxon>
        <taxon>Haplosporida</taxon>
        <taxon>Bonamia</taxon>
    </lineage>
</organism>
<feature type="region of interest" description="Disordered" evidence="1">
    <location>
        <begin position="62"/>
        <end position="116"/>
    </location>
</feature>
<sequence>MEPPKVPPKPQLKKIAENINSAQNNAKNLENEKEGKISFSSTSTISSLKPSTNIFLFEKTKSVSSENPFDFRRSTSNRKKTRRKQEGKNQSFPALDKEKAKKPSLNKSATDDVNNENAVVSASSRFGYSIDHLKKNKPNFSILLKDENVMENDSDEGKMVSFPEEMPSLKTNKFFKDIKVDSDEYKKYFSADLRFSTHREFDD</sequence>
<evidence type="ECO:0000313" key="3">
    <source>
        <dbReference type="Proteomes" id="UP001439008"/>
    </source>
</evidence>
<evidence type="ECO:0000313" key="2">
    <source>
        <dbReference type="EMBL" id="MES1922268.1"/>
    </source>
</evidence>
<accession>A0ABV2AS92</accession>
<feature type="compositionally biased region" description="Basic residues" evidence="1">
    <location>
        <begin position="75"/>
        <end position="85"/>
    </location>
</feature>
<keyword evidence="3" id="KW-1185">Reference proteome</keyword>